<feature type="active site" description="Cysteine sulfenic acid (-SOH) intermediate; for peroxidase activity" evidence="9">
    <location>
        <position position="50"/>
    </location>
</feature>
<dbReference type="SUPFAM" id="SSF52833">
    <property type="entry name" value="Thioredoxin-like"/>
    <property type="match status" value="1"/>
</dbReference>
<dbReference type="RefSeq" id="WP_188597069.1">
    <property type="nucleotide sequence ID" value="NZ_BMNL01000004.1"/>
</dbReference>
<dbReference type="InterPro" id="IPR036249">
    <property type="entry name" value="Thioredoxin-like_sf"/>
</dbReference>
<comment type="miscellaneous">
    <text evidence="8">The active site is a conserved redox-active cysteine residue, the peroxidatic cysteine (C(P)), which makes the nucleophilic attack on the peroxide substrate. The peroxide oxidizes the C(P)-SH to cysteine sulfenic acid (C(P)-SOH), which then reacts with another cysteine residue, the resolving cysteine (C(R)), to form a disulfide bridge. The disulfide is subsequently reduced by an appropriate electron donor to complete the catalytic cycle. In this 1-Cys peroxiredoxin, no C(R) is present and C(P) instead forms a disulfide with a cysteine from another protein or with a small thiol molecule.</text>
</comment>
<dbReference type="GO" id="GO:0045454">
    <property type="term" value="P:cell redox homeostasis"/>
    <property type="evidence" value="ECO:0007669"/>
    <property type="project" value="TreeGrafter"/>
</dbReference>
<dbReference type="AlphaFoldDB" id="A0A830GZK0"/>
<dbReference type="Proteomes" id="UP000610960">
    <property type="component" value="Unassembled WGS sequence"/>
</dbReference>
<reference evidence="11" key="2">
    <citation type="submission" date="2020-09" db="EMBL/GenBank/DDBJ databases">
        <authorList>
            <person name="Sun Q."/>
            <person name="Ohkuma M."/>
        </authorList>
    </citation>
    <scope>NUCLEOTIDE SEQUENCE</scope>
    <source>
        <strain evidence="11">JCM 10088</strain>
    </source>
</reference>
<feature type="binding site" evidence="8">
    <location>
        <position position="126"/>
    </location>
    <ligand>
        <name>substrate</name>
    </ligand>
</feature>
<organism evidence="11 12">
    <name type="scientific">Thermocladium modestius</name>
    <dbReference type="NCBI Taxonomy" id="62609"/>
    <lineage>
        <taxon>Archaea</taxon>
        <taxon>Thermoproteota</taxon>
        <taxon>Thermoprotei</taxon>
        <taxon>Thermoproteales</taxon>
        <taxon>Thermoproteaceae</taxon>
        <taxon>Thermocladium</taxon>
    </lineage>
</organism>
<evidence type="ECO:0000256" key="6">
    <source>
        <dbReference type="ARBA" id="ARBA00025719"/>
    </source>
</evidence>
<dbReference type="InterPro" id="IPR022915">
    <property type="entry name" value="Peroxiredoxin_TDXH"/>
</dbReference>
<feature type="active site" description="Cysteine sulfenic acid (-SOH) intermediate" evidence="8">
    <location>
        <position position="50"/>
    </location>
</feature>
<protein>
    <recommendedName>
        <fullName evidence="8">Peroxiredoxin</fullName>
        <ecNumber evidence="8">1.11.1.24</ecNumber>
    </recommendedName>
    <alternativeName>
        <fullName evidence="8">Thioredoxin-dependent peroxiredoxin</fullName>
    </alternativeName>
</protein>
<dbReference type="Gene3D" id="3.40.30.10">
    <property type="entry name" value="Glutaredoxin"/>
    <property type="match status" value="1"/>
</dbReference>
<dbReference type="Gene3D" id="3.30.1020.10">
    <property type="entry name" value="Antioxidant, Horf6, Chain A, domain2"/>
    <property type="match status" value="1"/>
</dbReference>
<comment type="subunit">
    <text evidence="7 8">Homodecamer. Pentamer of dimers that assemble into a ring structure.</text>
</comment>
<dbReference type="PANTHER" id="PTHR10681:SF121">
    <property type="entry name" value="ALKYL HYDROPEROXIDE REDUCTASE C"/>
    <property type="match status" value="1"/>
</dbReference>
<evidence type="ECO:0000256" key="1">
    <source>
        <dbReference type="ARBA" id="ARBA00022490"/>
    </source>
</evidence>
<dbReference type="InterPro" id="IPR019479">
    <property type="entry name" value="Peroxiredoxin_C"/>
</dbReference>
<evidence type="ECO:0000313" key="11">
    <source>
        <dbReference type="EMBL" id="GGP22348.1"/>
    </source>
</evidence>
<evidence type="ECO:0000259" key="10">
    <source>
        <dbReference type="PROSITE" id="PS51352"/>
    </source>
</evidence>
<comment type="caution">
    <text evidence="8">Lacks conserved residue(s) required for the propagation of feature annotation.</text>
</comment>
<keyword evidence="2 8" id="KW-0575">Peroxidase</keyword>
<keyword evidence="3 8" id="KW-0049">Antioxidant</keyword>
<comment type="subcellular location">
    <subcellularLocation>
        <location evidence="8">Cytoplasm</location>
    </subcellularLocation>
</comment>
<dbReference type="InterPro" id="IPR045020">
    <property type="entry name" value="PRX_1cys"/>
</dbReference>
<sequence length="231" mass="26378">MSSEYKLPLIGEKFPEMEVETTHGKIKLPDQFKGKWFMLFSHPGDFTPVCTTEFVSFSKRYDDFRKLNTELIGLSVDSVISHVEWVRWIEDNLKVKVPFPIIADPMGNVARRLGMIHAESSTSTVRAVFIVDDKGIVRLILYYPLEIGRSVNELLRVIKALQVVDKYGVALPANWPENEVIGDNAINPPPHTVDGAATRLKEYKGYAWWLTYREVPRTDVEEAKSILKIKV</sequence>
<dbReference type="GO" id="GO:0008379">
    <property type="term" value="F:thioredoxin peroxidase activity"/>
    <property type="evidence" value="ECO:0007669"/>
    <property type="project" value="TreeGrafter"/>
</dbReference>
<evidence type="ECO:0000256" key="3">
    <source>
        <dbReference type="ARBA" id="ARBA00022862"/>
    </source>
</evidence>
<keyword evidence="5 8" id="KW-0676">Redox-active center</keyword>
<keyword evidence="1 8" id="KW-0963">Cytoplasm</keyword>
<dbReference type="Pfam" id="PF00578">
    <property type="entry name" value="AhpC-TSA"/>
    <property type="match status" value="1"/>
</dbReference>
<dbReference type="NCBIfam" id="NF009668">
    <property type="entry name" value="PRK13189.1"/>
    <property type="match status" value="1"/>
</dbReference>
<dbReference type="OrthoDB" id="6924at2157"/>
<dbReference type="GO" id="GO:0006979">
    <property type="term" value="P:response to oxidative stress"/>
    <property type="evidence" value="ECO:0007669"/>
    <property type="project" value="TreeGrafter"/>
</dbReference>
<accession>A0A830GZK0</accession>
<dbReference type="HAMAP" id="MF_00401">
    <property type="entry name" value="Peroxiredoxin"/>
    <property type="match status" value="1"/>
</dbReference>
<evidence type="ECO:0000256" key="2">
    <source>
        <dbReference type="ARBA" id="ARBA00022559"/>
    </source>
</evidence>
<dbReference type="InterPro" id="IPR013766">
    <property type="entry name" value="Thioredoxin_domain"/>
</dbReference>
<dbReference type="CDD" id="cd03016">
    <property type="entry name" value="PRX_1cys"/>
    <property type="match status" value="1"/>
</dbReference>
<dbReference type="EC" id="1.11.1.24" evidence="8"/>
<evidence type="ECO:0000256" key="4">
    <source>
        <dbReference type="ARBA" id="ARBA00023002"/>
    </source>
</evidence>
<evidence type="ECO:0000256" key="5">
    <source>
        <dbReference type="ARBA" id="ARBA00023284"/>
    </source>
</evidence>
<evidence type="ECO:0000313" key="12">
    <source>
        <dbReference type="Proteomes" id="UP000610960"/>
    </source>
</evidence>
<dbReference type="GO" id="GO:0033554">
    <property type="term" value="P:cellular response to stress"/>
    <property type="evidence" value="ECO:0007669"/>
    <property type="project" value="TreeGrafter"/>
</dbReference>
<dbReference type="PANTHER" id="PTHR10681">
    <property type="entry name" value="THIOREDOXIN PEROXIDASE"/>
    <property type="match status" value="1"/>
</dbReference>
<comment type="similarity">
    <text evidence="6 8">Belongs to the peroxiredoxin family. Prx6 subfamily.</text>
</comment>
<dbReference type="EMBL" id="BMNL01000004">
    <property type="protein sequence ID" value="GGP22348.1"/>
    <property type="molecule type" value="Genomic_DNA"/>
</dbReference>
<dbReference type="InterPro" id="IPR024706">
    <property type="entry name" value="Peroxiredoxin_AhpC-typ"/>
</dbReference>
<gene>
    <name evidence="11" type="ORF">GCM10007981_18050</name>
</gene>
<proteinExistence type="inferred from homology"/>
<keyword evidence="4 8" id="KW-0560">Oxidoreductase</keyword>
<comment type="caution">
    <text evidence="11">The sequence shown here is derived from an EMBL/GenBank/DDBJ whole genome shotgun (WGS) entry which is preliminary data.</text>
</comment>
<dbReference type="PROSITE" id="PS51352">
    <property type="entry name" value="THIOREDOXIN_2"/>
    <property type="match status" value="1"/>
</dbReference>
<dbReference type="GO" id="GO:0005829">
    <property type="term" value="C:cytosol"/>
    <property type="evidence" value="ECO:0007669"/>
    <property type="project" value="TreeGrafter"/>
</dbReference>
<reference evidence="11" key="1">
    <citation type="journal article" date="2014" name="Int. J. Syst. Evol. Microbiol.">
        <title>Complete genome sequence of Corynebacterium casei LMG S-19264T (=DSM 44701T), isolated from a smear-ripened cheese.</title>
        <authorList>
            <consortium name="US DOE Joint Genome Institute (JGI-PGF)"/>
            <person name="Walter F."/>
            <person name="Albersmeier A."/>
            <person name="Kalinowski J."/>
            <person name="Ruckert C."/>
        </authorList>
    </citation>
    <scope>NUCLEOTIDE SEQUENCE</scope>
    <source>
        <strain evidence="11">JCM 10088</strain>
    </source>
</reference>
<comment type="function">
    <text evidence="8">Thiol-specific peroxidase that catalyzes the reduction of hydrogen peroxide and organic hydroperoxides to water and alcohols, respectively. Plays a role in cell protection against oxidative stress by detoxifying peroxides.</text>
</comment>
<comment type="catalytic activity">
    <reaction evidence="8">
        <text>a hydroperoxide + [thioredoxin]-dithiol = an alcohol + [thioredoxin]-disulfide + H2O</text>
        <dbReference type="Rhea" id="RHEA:62620"/>
        <dbReference type="Rhea" id="RHEA-COMP:10698"/>
        <dbReference type="Rhea" id="RHEA-COMP:10700"/>
        <dbReference type="ChEBI" id="CHEBI:15377"/>
        <dbReference type="ChEBI" id="CHEBI:29950"/>
        <dbReference type="ChEBI" id="CHEBI:30879"/>
        <dbReference type="ChEBI" id="CHEBI:35924"/>
        <dbReference type="ChEBI" id="CHEBI:50058"/>
        <dbReference type="EC" id="1.11.1.24"/>
    </reaction>
</comment>
<feature type="domain" description="Thioredoxin" evidence="10">
    <location>
        <begin position="8"/>
        <end position="163"/>
    </location>
</feature>
<dbReference type="FunFam" id="3.40.30.10:FF:000011">
    <property type="entry name" value="Peroxiredoxin PRX1"/>
    <property type="match status" value="1"/>
</dbReference>
<evidence type="ECO:0000256" key="9">
    <source>
        <dbReference type="PIRSR" id="PIRSR000239-1"/>
    </source>
</evidence>
<dbReference type="GO" id="GO:0042744">
    <property type="term" value="P:hydrogen peroxide catabolic process"/>
    <property type="evidence" value="ECO:0007669"/>
    <property type="project" value="TreeGrafter"/>
</dbReference>
<keyword evidence="12" id="KW-1185">Reference proteome</keyword>
<evidence type="ECO:0000256" key="8">
    <source>
        <dbReference type="HAMAP-Rule" id="MF_00401"/>
    </source>
</evidence>
<dbReference type="NCBIfam" id="NF009670">
    <property type="entry name" value="PRK13191.1"/>
    <property type="match status" value="1"/>
</dbReference>
<dbReference type="InterPro" id="IPR050217">
    <property type="entry name" value="Peroxiredoxin"/>
</dbReference>
<dbReference type="InterPro" id="IPR000866">
    <property type="entry name" value="AhpC/TSA"/>
</dbReference>
<dbReference type="Pfam" id="PF10417">
    <property type="entry name" value="1-cysPrx_C"/>
    <property type="match status" value="1"/>
</dbReference>
<name>A0A830GZK0_9CREN</name>
<dbReference type="PIRSF" id="PIRSF000239">
    <property type="entry name" value="AHPC"/>
    <property type="match status" value="1"/>
</dbReference>
<evidence type="ECO:0000256" key="7">
    <source>
        <dbReference type="ARBA" id="ARBA00064044"/>
    </source>
</evidence>